<dbReference type="Proteomes" id="UP000245946">
    <property type="component" value="Unassembled WGS sequence"/>
</dbReference>
<dbReference type="GeneID" id="37266769"/>
<dbReference type="EMBL" id="KZ819307">
    <property type="protein sequence ID" value="PWN95043.1"/>
    <property type="molecule type" value="Genomic_DNA"/>
</dbReference>
<dbReference type="RefSeq" id="XP_025595322.1">
    <property type="nucleotide sequence ID" value="XM_025739223.1"/>
</dbReference>
<organism evidence="1 2">
    <name type="scientific">Tilletiopsis washingtonensis</name>
    <dbReference type="NCBI Taxonomy" id="58919"/>
    <lineage>
        <taxon>Eukaryota</taxon>
        <taxon>Fungi</taxon>
        <taxon>Dikarya</taxon>
        <taxon>Basidiomycota</taxon>
        <taxon>Ustilaginomycotina</taxon>
        <taxon>Exobasidiomycetes</taxon>
        <taxon>Entylomatales</taxon>
        <taxon>Entylomatales incertae sedis</taxon>
        <taxon>Tilletiopsis</taxon>
    </lineage>
</organism>
<reference evidence="1 2" key="1">
    <citation type="journal article" date="2018" name="Mol. Biol. Evol.">
        <title>Broad Genomic Sampling Reveals a Smut Pathogenic Ancestry of the Fungal Clade Ustilaginomycotina.</title>
        <authorList>
            <person name="Kijpornyongpan T."/>
            <person name="Mondo S.J."/>
            <person name="Barry K."/>
            <person name="Sandor L."/>
            <person name="Lee J."/>
            <person name="Lipzen A."/>
            <person name="Pangilinan J."/>
            <person name="LaButti K."/>
            <person name="Hainaut M."/>
            <person name="Henrissat B."/>
            <person name="Grigoriev I.V."/>
            <person name="Spatafora J.W."/>
            <person name="Aime M.C."/>
        </authorList>
    </citation>
    <scope>NUCLEOTIDE SEQUENCE [LARGE SCALE GENOMIC DNA]</scope>
    <source>
        <strain evidence="1 2">MCA 4186</strain>
    </source>
</reference>
<sequence length="205" mass="22510">MTQRRTRQVREFMHKLWLGSSPGPRVVGQLMHAACPDVQGTEHIAPIHAAAARAVLDVAETVAMRQRRCMRGNASVAMHARQCMRRNACAAMHAQRRHSDSRFCRKRLAQARHSLRRPLGVCLAVDACAGPRLAPGGTHRRREVLVLQPPNDRQVPDGRKLHAVAQNVAAALRGQSAAPLRSAAVREPAASENVRTAALTSNCRR</sequence>
<proteinExistence type="predicted"/>
<keyword evidence="2" id="KW-1185">Reference proteome</keyword>
<name>A0A316Z4E6_9BASI</name>
<evidence type="ECO:0000313" key="1">
    <source>
        <dbReference type="EMBL" id="PWN95043.1"/>
    </source>
</evidence>
<dbReference type="AlphaFoldDB" id="A0A316Z4E6"/>
<accession>A0A316Z4E6</accession>
<gene>
    <name evidence="1" type="ORF">FA09DRAFT_158301</name>
</gene>
<evidence type="ECO:0000313" key="2">
    <source>
        <dbReference type="Proteomes" id="UP000245946"/>
    </source>
</evidence>
<protein>
    <submittedName>
        <fullName evidence="1">Uncharacterized protein</fullName>
    </submittedName>
</protein>